<evidence type="ECO:0000313" key="13">
    <source>
        <dbReference type="EMBL" id="CAE7391235.1"/>
    </source>
</evidence>
<evidence type="ECO:0000256" key="10">
    <source>
        <dbReference type="ARBA" id="ARBA00023170"/>
    </source>
</evidence>
<keyword evidence="4 11" id="KW-0812">Transmembrane</keyword>
<keyword evidence="8 11" id="KW-1133">Transmembrane helix</keyword>
<evidence type="ECO:0000256" key="7">
    <source>
        <dbReference type="ARBA" id="ARBA00022927"/>
    </source>
</evidence>
<evidence type="ECO:0000256" key="9">
    <source>
        <dbReference type="ARBA" id="ARBA00023136"/>
    </source>
</evidence>
<comment type="similarity">
    <text evidence="2">Belongs to the ERD2 family.</text>
</comment>
<keyword evidence="10" id="KW-0675">Receptor</keyword>
<evidence type="ECO:0000256" key="11">
    <source>
        <dbReference type="SAM" id="Phobius"/>
    </source>
</evidence>
<dbReference type="GO" id="GO:0046923">
    <property type="term" value="F:ER retention sequence binding"/>
    <property type="evidence" value="ECO:0007669"/>
    <property type="project" value="InterPro"/>
</dbReference>
<name>A0A812QDA1_SYMPI</name>
<feature type="transmembrane region" description="Helical" evidence="11">
    <location>
        <begin position="236"/>
        <end position="261"/>
    </location>
</feature>
<proteinExistence type="inferred from homology"/>
<feature type="transmembrane region" description="Helical" evidence="11">
    <location>
        <begin position="175"/>
        <end position="195"/>
    </location>
</feature>
<dbReference type="GO" id="GO:0006621">
    <property type="term" value="P:protein retention in ER lumen"/>
    <property type="evidence" value="ECO:0007669"/>
    <property type="project" value="InterPro"/>
</dbReference>
<reference evidence="13" key="1">
    <citation type="submission" date="2021-02" db="EMBL/GenBank/DDBJ databases">
        <authorList>
            <person name="Dougan E. K."/>
            <person name="Rhodes N."/>
            <person name="Thang M."/>
            <person name="Chan C."/>
        </authorList>
    </citation>
    <scope>NUCLEOTIDE SEQUENCE</scope>
</reference>
<evidence type="ECO:0000256" key="2">
    <source>
        <dbReference type="ARBA" id="ARBA00010120"/>
    </source>
</evidence>
<gene>
    <name evidence="13" type="primary">kdelr</name>
    <name evidence="13" type="ORF">SPIL2461_LOCUS9594</name>
</gene>
<evidence type="ECO:0000256" key="6">
    <source>
        <dbReference type="ARBA" id="ARBA00022892"/>
    </source>
</evidence>
<comment type="subcellular location">
    <subcellularLocation>
        <location evidence="1">Endoplasmic reticulum membrane</location>
        <topology evidence="1">Multi-pass membrane protein</topology>
    </subcellularLocation>
</comment>
<feature type="transmembrane region" description="Helical" evidence="11">
    <location>
        <begin position="118"/>
        <end position="143"/>
    </location>
</feature>
<feature type="chain" id="PRO_5032647391" evidence="12">
    <location>
        <begin position="26"/>
        <end position="327"/>
    </location>
</feature>
<evidence type="ECO:0000256" key="4">
    <source>
        <dbReference type="ARBA" id="ARBA00022692"/>
    </source>
</evidence>
<dbReference type="GO" id="GO:0005789">
    <property type="term" value="C:endoplasmic reticulum membrane"/>
    <property type="evidence" value="ECO:0007669"/>
    <property type="project" value="UniProtKB-SubCell"/>
</dbReference>
<dbReference type="GO" id="GO:0015031">
    <property type="term" value="P:protein transport"/>
    <property type="evidence" value="ECO:0007669"/>
    <property type="project" value="UniProtKB-KW"/>
</dbReference>
<keyword evidence="9 11" id="KW-0472">Membrane</keyword>
<dbReference type="EMBL" id="CAJNIZ010016902">
    <property type="protein sequence ID" value="CAE7391235.1"/>
    <property type="molecule type" value="Genomic_DNA"/>
</dbReference>
<evidence type="ECO:0000256" key="1">
    <source>
        <dbReference type="ARBA" id="ARBA00004477"/>
    </source>
</evidence>
<dbReference type="GO" id="GO:0016192">
    <property type="term" value="P:vesicle-mediated transport"/>
    <property type="evidence" value="ECO:0007669"/>
    <property type="project" value="UniProtKB-KW"/>
</dbReference>
<dbReference type="AlphaFoldDB" id="A0A812QDA1"/>
<feature type="transmembrane region" description="Helical" evidence="11">
    <location>
        <begin position="56"/>
        <end position="76"/>
    </location>
</feature>
<dbReference type="Proteomes" id="UP000649617">
    <property type="component" value="Unassembled WGS sequence"/>
</dbReference>
<dbReference type="Pfam" id="PF00810">
    <property type="entry name" value="ER_lumen_recept"/>
    <property type="match status" value="1"/>
</dbReference>
<protein>
    <submittedName>
        <fullName evidence="13">Kdelr protein</fullName>
    </submittedName>
</protein>
<keyword evidence="14" id="KW-1185">Reference proteome</keyword>
<feature type="signal peptide" evidence="12">
    <location>
        <begin position="1"/>
        <end position="25"/>
    </location>
</feature>
<sequence>MEWGVSWLDWKICRLILCLKVGLEGRRFFTTGVDIPQSVGSVVSCFLTLEELWLDLLIHFSDLCIGGTFVVVFLRLRKSRSAAGLSLQTLATVVGARVLHLISHYIGLHYRPNVLPWLLYPAIDVVSACIGCALLASFLLYYYPSYEKEKDNFGIHIFERLDLLPKNSPLKTSPIVAASFLYAVVAVLALMWYFVRRSQHGFWVSYFCCYYEAMGAVALIPQLWMFHQDKRVSPLLSYFVVLTALNRFFTLCFWICYPRVFLWRYPDNRGVQMASETLNILILSDFLFYWARSKLRGDSEVILGGGMESAKSFISCATLSLQHDTLP</sequence>
<accession>A0A812QDA1</accession>
<evidence type="ECO:0000256" key="5">
    <source>
        <dbReference type="ARBA" id="ARBA00022824"/>
    </source>
</evidence>
<dbReference type="OrthoDB" id="434428at2759"/>
<evidence type="ECO:0000313" key="14">
    <source>
        <dbReference type="Proteomes" id="UP000649617"/>
    </source>
</evidence>
<comment type="caution">
    <text evidence="13">The sequence shown here is derived from an EMBL/GenBank/DDBJ whole genome shotgun (WGS) entry which is preliminary data.</text>
</comment>
<evidence type="ECO:0000256" key="8">
    <source>
        <dbReference type="ARBA" id="ARBA00022989"/>
    </source>
</evidence>
<keyword evidence="5" id="KW-0256">Endoplasmic reticulum</keyword>
<evidence type="ECO:0000256" key="3">
    <source>
        <dbReference type="ARBA" id="ARBA00022448"/>
    </source>
</evidence>
<keyword evidence="12" id="KW-0732">Signal</keyword>
<dbReference type="InterPro" id="IPR000133">
    <property type="entry name" value="ER_ret_rcpt"/>
</dbReference>
<keyword evidence="3" id="KW-0813">Transport</keyword>
<feature type="transmembrane region" description="Helical" evidence="11">
    <location>
        <begin position="201"/>
        <end position="224"/>
    </location>
</feature>
<organism evidence="13 14">
    <name type="scientific">Symbiodinium pilosum</name>
    <name type="common">Dinoflagellate</name>
    <dbReference type="NCBI Taxonomy" id="2952"/>
    <lineage>
        <taxon>Eukaryota</taxon>
        <taxon>Sar</taxon>
        <taxon>Alveolata</taxon>
        <taxon>Dinophyceae</taxon>
        <taxon>Suessiales</taxon>
        <taxon>Symbiodiniaceae</taxon>
        <taxon>Symbiodinium</taxon>
    </lineage>
</organism>
<dbReference type="PANTHER" id="PTHR10585">
    <property type="entry name" value="ER LUMEN PROTEIN RETAINING RECEPTOR"/>
    <property type="match status" value="1"/>
</dbReference>
<keyword evidence="7" id="KW-0653">Protein transport</keyword>
<keyword evidence="6" id="KW-0931">ER-Golgi transport</keyword>
<evidence type="ECO:0000256" key="12">
    <source>
        <dbReference type="SAM" id="SignalP"/>
    </source>
</evidence>